<dbReference type="GO" id="GO:0004707">
    <property type="term" value="F:MAP kinase activity"/>
    <property type="evidence" value="ECO:0007669"/>
    <property type="project" value="UniProtKB-UniRule"/>
</dbReference>
<organism evidence="15 16">
    <name type="scientific">Trichinella nelsoni</name>
    <dbReference type="NCBI Taxonomy" id="6336"/>
    <lineage>
        <taxon>Eukaryota</taxon>
        <taxon>Metazoa</taxon>
        <taxon>Ecdysozoa</taxon>
        <taxon>Nematoda</taxon>
        <taxon>Enoplea</taxon>
        <taxon>Dorylaimia</taxon>
        <taxon>Trichinellida</taxon>
        <taxon>Trichinellidae</taxon>
        <taxon>Trichinella</taxon>
    </lineage>
</organism>
<dbReference type="Pfam" id="PF00069">
    <property type="entry name" value="Pkinase"/>
    <property type="match status" value="1"/>
</dbReference>
<gene>
    <name evidence="15" type="primary">bsk</name>
    <name evidence="15" type="ORF">T07_2558</name>
</gene>
<feature type="domain" description="Protein kinase" evidence="14">
    <location>
        <begin position="142"/>
        <end position="437"/>
    </location>
</feature>
<dbReference type="GO" id="GO:0005737">
    <property type="term" value="C:cytoplasm"/>
    <property type="evidence" value="ECO:0007669"/>
    <property type="project" value="UniProtKB-SubCell"/>
</dbReference>
<dbReference type="GO" id="GO:0036477">
    <property type="term" value="C:somatodendritic compartment"/>
    <property type="evidence" value="ECO:0007669"/>
    <property type="project" value="UniProtKB-ARBA"/>
</dbReference>
<dbReference type="PROSITE" id="PS00108">
    <property type="entry name" value="PROTEIN_KINASE_ST"/>
    <property type="match status" value="1"/>
</dbReference>
<reference evidence="15 16" key="1">
    <citation type="submission" date="2015-01" db="EMBL/GenBank/DDBJ databases">
        <title>Evolution of Trichinella species and genotypes.</title>
        <authorList>
            <person name="Korhonen P.K."/>
            <person name="Edoardo P."/>
            <person name="Giuseppe L.R."/>
            <person name="Gasser R.B."/>
        </authorList>
    </citation>
    <scope>NUCLEOTIDE SEQUENCE [LARGE SCALE GENOMIC DNA]</scope>
    <source>
        <strain evidence="15">ISS37</strain>
    </source>
</reference>
<dbReference type="Gene3D" id="3.30.200.20">
    <property type="entry name" value="Phosphorylase Kinase, domain 1"/>
    <property type="match status" value="1"/>
</dbReference>
<dbReference type="FunFam" id="3.30.200.20:FF:000210">
    <property type="entry name" value="Mitogen-activated protein kinase"/>
    <property type="match status" value="1"/>
</dbReference>
<dbReference type="PROSITE" id="PS01351">
    <property type="entry name" value="MAPK"/>
    <property type="match status" value="1"/>
</dbReference>
<evidence type="ECO:0000256" key="6">
    <source>
        <dbReference type="ARBA" id="ARBA00022679"/>
    </source>
</evidence>
<dbReference type="InterPro" id="IPR011009">
    <property type="entry name" value="Kinase-like_dom_sf"/>
</dbReference>
<evidence type="ECO:0000256" key="2">
    <source>
        <dbReference type="ARBA" id="ARBA00008832"/>
    </source>
</evidence>
<dbReference type="FunFam" id="1.10.510.10:FF:000009">
    <property type="entry name" value="Mitogen-activated protein kinase"/>
    <property type="match status" value="1"/>
</dbReference>
<dbReference type="GO" id="GO:0005524">
    <property type="term" value="F:ATP binding"/>
    <property type="evidence" value="ECO:0007669"/>
    <property type="project" value="UniProtKB-UniRule"/>
</dbReference>
<keyword evidence="5 12" id="KW-0597">Phosphoprotein</keyword>
<dbReference type="CDD" id="cd07850">
    <property type="entry name" value="STKc_JNK"/>
    <property type="match status" value="1"/>
</dbReference>
<keyword evidence="7 12" id="KW-0547">Nucleotide-binding</keyword>
<dbReference type="InterPro" id="IPR008271">
    <property type="entry name" value="Ser/Thr_kinase_AS"/>
</dbReference>
<evidence type="ECO:0000313" key="15">
    <source>
        <dbReference type="EMBL" id="KRX20208.1"/>
    </source>
</evidence>
<dbReference type="PRINTS" id="PR01772">
    <property type="entry name" value="JNKMAPKINASE"/>
</dbReference>
<accession>A0A0V0S0F1</accession>
<evidence type="ECO:0000256" key="11">
    <source>
        <dbReference type="ARBA" id="ARBA00048312"/>
    </source>
</evidence>
<dbReference type="EMBL" id="JYDL01000051">
    <property type="protein sequence ID" value="KRX20208.1"/>
    <property type="molecule type" value="Genomic_DNA"/>
</dbReference>
<dbReference type="Proteomes" id="UP000054630">
    <property type="component" value="Unassembled WGS sequence"/>
</dbReference>
<dbReference type="Gene3D" id="1.10.510.10">
    <property type="entry name" value="Transferase(Phosphotransferase) domain 1"/>
    <property type="match status" value="1"/>
</dbReference>
<dbReference type="Gene3D" id="1.10.8.140">
    <property type="entry name" value="PDCD5-like"/>
    <property type="match status" value="1"/>
</dbReference>
<dbReference type="EC" id="2.7.11.24" evidence="12"/>
<dbReference type="InterPro" id="IPR008351">
    <property type="entry name" value="MAPK_JNK"/>
</dbReference>
<evidence type="ECO:0000259" key="14">
    <source>
        <dbReference type="PROSITE" id="PS50011"/>
    </source>
</evidence>
<dbReference type="SUPFAM" id="SSF56112">
    <property type="entry name" value="Protein kinase-like (PK-like)"/>
    <property type="match status" value="1"/>
</dbReference>
<dbReference type="STRING" id="6336.A0A0V0S0F1"/>
<evidence type="ECO:0000256" key="13">
    <source>
        <dbReference type="SAM" id="MobiDB-lite"/>
    </source>
</evidence>
<comment type="subcellular location">
    <subcellularLocation>
        <location evidence="12">Cytoplasm</location>
    </subcellularLocation>
</comment>
<comment type="catalytic activity">
    <reaction evidence="10">
        <text>L-threonyl-[protein] + ATP = O-phospho-L-threonyl-[protein] + ADP + H(+)</text>
        <dbReference type="Rhea" id="RHEA:46608"/>
        <dbReference type="Rhea" id="RHEA-COMP:11060"/>
        <dbReference type="Rhea" id="RHEA-COMP:11605"/>
        <dbReference type="ChEBI" id="CHEBI:15378"/>
        <dbReference type="ChEBI" id="CHEBI:30013"/>
        <dbReference type="ChEBI" id="CHEBI:30616"/>
        <dbReference type="ChEBI" id="CHEBI:61977"/>
        <dbReference type="ChEBI" id="CHEBI:456216"/>
        <dbReference type="EC" id="2.7.11.24"/>
    </reaction>
</comment>
<proteinExistence type="inferred from homology"/>
<dbReference type="GO" id="GO:0003677">
    <property type="term" value="F:DNA binding"/>
    <property type="evidence" value="ECO:0007669"/>
    <property type="project" value="InterPro"/>
</dbReference>
<comment type="similarity">
    <text evidence="2 12">Belongs to the protein kinase superfamily. CMGC Ser/Thr protein kinase family. MAP kinase subfamily.</text>
</comment>
<sequence length="611" mass="69089">LRKNSGLVPTSGDGSLPFGGVNSLVLKTRGHFSNLWKSVNQWIGWPREGKEQLQTQPLASSTFTSVLSTSSKKRNSGTNTKQQSSQTACSGHWSPRLAPMSNVNGSSSSASSASSAARLNHNQDQFYQIEVSDTRMLILKRYQNLKAIGSGAQGLVCAANDIVSGRNVAIKKLSRPFQNVTHAKRAYREFKLMKLVNHKNIIGLLNAFTPQKMLEEFADLYIVMELMDANLCQVIQMELDHERMSYLLYQMLCGIRHLHAAGIIHRDLKPSNIVVKSDCSLKILDFGLARSAGNSFMMTPYVVTRYYRAPEVILGMGYKENVDIWSVGCIFGEMIRGNVLFPGTDHIDQWSKITEQLGTPSADFMRRLQPTVRHFVENRSRHSGFAFDRLFPDRMFPKNSSDLRLSAQQARDLLSKMLVIDPEKRISVDDALQHPYVNVWFDESEVFAPPPAKYDHAVDEQEHSVDQWKELIFREIMDYEESHDIMNTDQDGKNSSEASHHLNSSTERDKVEEAQKAKEREQELRNSLLTQVLEQDALARLNTLAKAKPEKAKIAENSILNFVRFGGANAKITDEKLKELLETINEKVTSEKVTVKFRRKGILDSDSEEDF</sequence>
<name>A0A0V0S0F1_9BILA</name>
<feature type="region of interest" description="Disordered" evidence="13">
    <location>
        <begin position="486"/>
        <end position="523"/>
    </location>
</feature>
<evidence type="ECO:0000256" key="4">
    <source>
        <dbReference type="ARBA" id="ARBA00022527"/>
    </source>
</evidence>
<comment type="cofactor">
    <cofactor evidence="1 12">
        <name>Mg(2+)</name>
        <dbReference type="ChEBI" id="CHEBI:18420"/>
    </cofactor>
</comment>
<dbReference type="GO" id="GO:0106310">
    <property type="term" value="F:protein serine kinase activity"/>
    <property type="evidence" value="ECO:0007669"/>
    <property type="project" value="UniProtKB-UniRule"/>
</dbReference>
<dbReference type="InterPro" id="IPR003527">
    <property type="entry name" value="MAP_kinase_CS"/>
</dbReference>
<evidence type="ECO:0000313" key="16">
    <source>
        <dbReference type="Proteomes" id="UP000054630"/>
    </source>
</evidence>
<evidence type="ECO:0000256" key="10">
    <source>
        <dbReference type="ARBA" id="ARBA00047592"/>
    </source>
</evidence>
<dbReference type="Pfam" id="PF01984">
    <property type="entry name" value="dsDNA_bind"/>
    <property type="match status" value="1"/>
</dbReference>
<keyword evidence="12" id="KW-0460">Magnesium</keyword>
<keyword evidence="16" id="KW-1185">Reference proteome</keyword>
<keyword evidence="9 12" id="KW-0067">ATP-binding</keyword>
<evidence type="ECO:0000256" key="1">
    <source>
        <dbReference type="ARBA" id="ARBA00001946"/>
    </source>
</evidence>
<feature type="compositionally biased region" description="Low complexity" evidence="13">
    <location>
        <begin position="106"/>
        <end position="115"/>
    </location>
</feature>
<feature type="compositionally biased region" description="Polar residues" evidence="13">
    <location>
        <begin position="76"/>
        <end position="89"/>
    </location>
</feature>
<dbReference type="InterPro" id="IPR036883">
    <property type="entry name" value="PDCD5-like_sf"/>
</dbReference>
<evidence type="ECO:0000256" key="12">
    <source>
        <dbReference type="RuleBase" id="RU368052"/>
    </source>
</evidence>
<comment type="catalytic activity">
    <reaction evidence="11">
        <text>L-seryl-[protein] + ATP = O-phospho-L-seryl-[protein] + ADP + H(+)</text>
        <dbReference type="Rhea" id="RHEA:17989"/>
        <dbReference type="Rhea" id="RHEA-COMP:9863"/>
        <dbReference type="Rhea" id="RHEA-COMP:11604"/>
        <dbReference type="ChEBI" id="CHEBI:15378"/>
        <dbReference type="ChEBI" id="CHEBI:29999"/>
        <dbReference type="ChEBI" id="CHEBI:30616"/>
        <dbReference type="ChEBI" id="CHEBI:83421"/>
        <dbReference type="ChEBI" id="CHEBI:456216"/>
        <dbReference type="EC" id="2.7.11.24"/>
    </reaction>
</comment>
<dbReference type="SMART" id="SM00220">
    <property type="entry name" value="S_TKc"/>
    <property type="match status" value="1"/>
</dbReference>
<evidence type="ECO:0000256" key="9">
    <source>
        <dbReference type="ARBA" id="ARBA00022840"/>
    </source>
</evidence>
<evidence type="ECO:0000256" key="3">
    <source>
        <dbReference type="ARBA" id="ARBA00010490"/>
    </source>
</evidence>
<evidence type="ECO:0000256" key="8">
    <source>
        <dbReference type="ARBA" id="ARBA00022777"/>
    </source>
</evidence>
<keyword evidence="6 12" id="KW-0808">Transferase</keyword>
<dbReference type="SUPFAM" id="SSF46950">
    <property type="entry name" value="Double-stranded DNA-binding domain"/>
    <property type="match status" value="1"/>
</dbReference>
<dbReference type="AlphaFoldDB" id="A0A0V0S0F1"/>
<dbReference type="PANTHER" id="PTHR24055">
    <property type="entry name" value="MITOGEN-ACTIVATED PROTEIN KINASE"/>
    <property type="match status" value="1"/>
</dbReference>
<comment type="caution">
    <text evidence="15">The sequence shown here is derived from an EMBL/GenBank/DDBJ whole genome shotgun (WGS) entry which is preliminary data.</text>
</comment>
<dbReference type="GO" id="GO:1903034">
    <property type="term" value="P:regulation of response to wounding"/>
    <property type="evidence" value="ECO:0007669"/>
    <property type="project" value="UniProtKB-ARBA"/>
</dbReference>
<dbReference type="InterPro" id="IPR050117">
    <property type="entry name" value="MAPK"/>
</dbReference>
<keyword evidence="4 12" id="KW-0723">Serine/threonine-protein kinase</keyword>
<dbReference type="InterPro" id="IPR002836">
    <property type="entry name" value="PDCD5-like"/>
</dbReference>
<comment type="similarity">
    <text evidence="3">Belongs to the PDCD5 family.</text>
</comment>
<dbReference type="InterPro" id="IPR000719">
    <property type="entry name" value="Prot_kinase_dom"/>
</dbReference>
<protein>
    <recommendedName>
        <fullName evidence="12">Stress-activated protein kinase JNK</fullName>
        <ecNumber evidence="12">2.7.11.24</ecNumber>
    </recommendedName>
</protein>
<comment type="function">
    <text evidence="12">Responds to activation by environmental stress and pro-inflammatory cytokines by phosphorylating a number of transcription factors, and thus regulates transcriptional activity.</text>
</comment>
<feature type="region of interest" description="Disordered" evidence="13">
    <location>
        <begin position="64"/>
        <end position="115"/>
    </location>
</feature>
<feature type="non-terminal residue" evidence="15">
    <location>
        <position position="1"/>
    </location>
</feature>
<evidence type="ECO:0000256" key="5">
    <source>
        <dbReference type="ARBA" id="ARBA00022553"/>
    </source>
</evidence>
<keyword evidence="8 12" id="KW-0418">Kinase</keyword>
<dbReference type="OrthoDB" id="192887at2759"/>
<dbReference type="PROSITE" id="PS50011">
    <property type="entry name" value="PROTEIN_KINASE_DOM"/>
    <property type="match status" value="1"/>
</dbReference>
<evidence type="ECO:0000256" key="7">
    <source>
        <dbReference type="ARBA" id="ARBA00022741"/>
    </source>
</evidence>